<evidence type="ECO:0000259" key="2">
    <source>
        <dbReference type="Pfam" id="PF03372"/>
    </source>
</evidence>
<evidence type="ECO:0000256" key="1">
    <source>
        <dbReference type="SAM" id="Phobius"/>
    </source>
</evidence>
<comment type="caution">
    <text evidence="3">The sequence shown here is derived from an EMBL/GenBank/DDBJ whole genome shotgun (WGS) entry which is preliminary data.</text>
</comment>
<dbReference type="GO" id="GO:0003824">
    <property type="term" value="F:catalytic activity"/>
    <property type="evidence" value="ECO:0007669"/>
    <property type="project" value="InterPro"/>
</dbReference>
<dbReference type="Pfam" id="PF03372">
    <property type="entry name" value="Exo_endo_phos"/>
    <property type="match status" value="1"/>
</dbReference>
<feature type="transmembrane region" description="Helical" evidence="1">
    <location>
        <begin position="21"/>
        <end position="42"/>
    </location>
</feature>
<organism evidence="3 4">
    <name type="scientific">Panicum virgatum</name>
    <name type="common">Blackwell switchgrass</name>
    <dbReference type="NCBI Taxonomy" id="38727"/>
    <lineage>
        <taxon>Eukaryota</taxon>
        <taxon>Viridiplantae</taxon>
        <taxon>Streptophyta</taxon>
        <taxon>Embryophyta</taxon>
        <taxon>Tracheophyta</taxon>
        <taxon>Spermatophyta</taxon>
        <taxon>Magnoliopsida</taxon>
        <taxon>Liliopsida</taxon>
        <taxon>Poales</taxon>
        <taxon>Poaceae</taxon>
        <taxon>PACMAD clade</taxon>
        <taxon>Panicoideae</taxon>
        <taxon>Panicodae</taxon>
        <taxon>Paniceae</taxon>
        <taxon>Panicinae</taxon>
        <taxon>Panicum</taxon>
        <taxon>Panicum sect. Hiantes</taxon>
    </lineage>
</organism>
<dbReference type="Proteomes" id="UP000823388">
    <property type="component" value="Chromosome 9N"/>
</dbReference>
<gene>
    <name evidence="3" type="ORF">PVAP13_9NG104073</name>
</gene>
<keyword evidence="1" id="KW-1133">Transmembrane helix</keyword>
<keyword evidence="1" id="KW-0812">Transmembrane</keyword>
<keyword evidence="1" id="KW-0472">Membrane</keyword>
<accession>A0A8T0MEB4</accession>
<dbReference type="AlphaFoldDB" id="A0A8T0MEB4"/>
<protein>
    <recommendedName>
        <fullName evidence="2">Endonuclease/exonuclease/phosphatase domain-containing protein</fullName>
    </recommendedName>
</protein>
<feature type="domain" description="Endonuclease/exonuclease/phosphatase" evidence="2">
    <location>
        <begin position="3"/>
        <end position="195"/>
    </location>
</feature>
<evidence type="ECO:0000313" key="4">
    <source>
        <dbReference type="Proteomes" id="UP000823388"/>
    </source>
</evidence>
<dbReference type="EMBL" id="CM029054">
    <property type="protein sequence ID" value="KAG2535265.1"/>
    <property type="molecule type" value="Genomic_DNA"/>
</dbReference>
<sequence length="348" mass="40793">MVFLSETRRSEERVNNLRWRLGLKGCLAVGSVGFSGGIALFWEESLDVKLITITNRLIDVSVQESPTSPVWRFTFVYGEPRVQYRHIMWELLQRIKHRSSLPWIVMGDFNETWWQFEHFSDHRQGERQMEAFRGALDYCELCDIGFKGLPWTYDNGQSGRRNVRVRLDRAVASCSWSELFDQAEVVHLVSPCSDHCPLLLRLGRDDRIQGQKVLRYEIMWEREDSLGEEIEEAWSNSGQKTCLGSISRSLQSVMASLQGWSKNNFGSVRKELEELRKSLADLQLVNDDESNVQIKSTINRMNEILYQEEMMWLQRSRISWLQEGDHNTKFFHHKARWRARKKNYGPPG</sequence>
<name>A0A8T0MEB4_PANVG</name>
<reference evidence="3" key="1">
    <citation type="submission" date="2020-05" db="EMBL/GenBank/DDBJ databases">
        <title>WGS assembly of Panicum virgatum.</title>
        <authorList>
            <person name="Lovell J.T."/>
            <person name="Jenkins J."/>
            <person name="Shu S."/>
            <person name="Juenger T.E."/>
            <person name="Schmutz J."/>
        </authorList>
    </citation>
    <scope>NUCLEOTIDE SEQUENCE</scope>
    <source>
        <strain evidence="3">AP13</strain>
    </source>
</reference>
<dbReference type="PANTHER" id="PTHR33710:SF83">
    <property type="entry name" value="ENDONUCLEASE_EXONUCLEASE_PHOSPHATASE DOMAIN-CONTAINING PROTEIN"/>
    <property type="match status" value="1"/>
</dbReference>
<proteinExistence type="predicted"/>
<dbReference type="InterPro" id="IPR036691">
    <property type="entry name" value="Endo/exonu/phosph_ase_sf"/>
</dbReference>
<evidence type="ECO:0000313" key="3">
    <source>
        <dbReference type="EMBL" id="KAG2535265.1"/>
    </source>
</evidence>
<dbReference type="SUPFAM" id="SSF56219">
    <property type="entry name" value="DNase I-like"/>
    <property type="match status" value="1"/>
</dbReference>
<dbReference type="Gene3D" id="3.60.10.10">
    <property type="entry name" value="Endonuclease/exonuclease/phosphatase"/>
    <property type="match status" value="1"/>
</dbReference>
<dbReference type="InterPro" id="IPR005135">
    <property type="entry name" value="Endo/exonuclease/phosphatase"/>
</dbReference>
<dbReference type="PANTHER" id="PTHR33710">
    <property type="entry name" value="BNAC02G09200D PROTEIN"/>
    <property type="match status" value="1"/>
</dbReference>
<keyword evidence="4" id="KW-1185">Reference proteome</keyword>